<sequence length="159" mass="17871">MPATRYVSKQLADWSVLDQRDADPSRGSVKYEVIVVDTLHWEPRESTFARSDKDAPFARFTKRDPHVETQAAREAHRRGFHGDCFFGVVCQPGCSARNHSAVERANSPRNQNADHLCMSLGNTIVFYMQGKCGDNSNVTVIRDDVSLQRSVLLIFSLSV</sequence>
<evidence type="ECO:0000313" key="1">
    <source>
        <dbReference type="EMBL" id="EZA59199.1"/>
    </source>
</evidence>
<evidence type="ECO:0000313" key="2">
    <source>
        <dbReference type="Proteomes" id="UP000053097"/>
    </source>
</evidence>
<gene>
    <name evidence="1" type="ORF">X777_15841</name>
</gene>
<dbReference type="AlphaFoldDB" id="A0A026WVS0"/>
<organism evidence="1 2">
    <name type="scientific">Ooceraea biroi</name>
    <name type="common">Clonal raider ant</name>
    <name type="synonym">Cerapachys biroi</name>
    <dbReference type="NCBI Taxonomy" id="2015173"/>
    <lineage>
        <taxon>Eukaryota</taxon>
        <taxon>Metazoa</taxon>
        <taxon>Ecdysozoa</taxon>
        <taxon>Arthropoda</taxon>
        <taxon>Hexapoda</taxon>
        <taxon>Insecta</taxon>
        <taxon>Pterygota</taxon>
        <taxon>Neoptera</taxon>
        <taxon>Endopterygota</taxon>
        <taxon>Hymenoptera</taxon>
        <taxon>Apocrita</taxon>
        <taxon>Aculeata</taxon>
        <taxon>Formicoidea</taxon>
        <taxon>Formicidae</taxon>
        <taxon>Dorylinae</taxon>
        <taxon>Ooceraea</taxon>
    </lineage>
</organism>
<protein>
    <submittedName>
        <fullName evidence="1">Uncharacterized protein</fullName>
    </submittedName>
</protein>
<reference evidence="1 2" key="1">
    <citation type="journal article" date="2014" name="Curr. Biol.">
        <title>The genome of the clonal raider ant Cerapachys biroi.</title>
        <authorList>
            <person name="Oxley P.R."/>
            <person name="Ji L."/>
            <person name="Fetter-Pruneda I."/>
            <person name="McKenzie S.K."/>
            <person name="Li C."/>
            <person name="Hu H."/>
            <person name="Zhang G."/>
            <person name="Kronauer D.J."/>
        </authorList>
    </citation>
    <scope>NUCLEOTIDE SEQUENCE [LARGE SCALE GENOMIC DNA]</scope>
</reference>
<dbReference type="Proteomes" id="UP000053097">
    <property type="component" value="Unassembled WGS sequence"/>
</dbReference>
<dbReference type="EMBL" id="KK107109">
    <property type="protein sequence ID" value="EZA59199.1"/>
    <property type="molecule type" value="Genomic_DNA"/>
</dbReference>
<name>A0A026WVS0_OOCBI</name>
<proteinExistence type="predicted"/>
<keyword evidence="2" id="KW-1185">Reference proteome</keyword>
<accession>A0A026WVS0</accession>